<protein>
    <submittedName>
        <fullName evidence="3">Squalene/oxidosqualene cyclase</fullName>
    </submittedName>
</protein>
<feature type="domain" description="DUF4159" evidence="2">
    <location>
        <begin position="609"/>
        <end position="812"/>
    </location>
</feature>
<feature type="domain" description="DUF4159" evidence="2">
    <location>
        <begin position="390"/>
        <end position="579"/>
    </location>
</feature>
<proteinExistence type="predicted"/>
<keyword evidence="1" id="KW-0732">Signal</keyword>
<feature type="signal peptide" evidence="1">
    <location>
        <begin position="1"/>
        <end position="28"/>
    </location>
</feature>
<dbReference type="Proteomes" id="UP000187735">
    <property type="component" value="Chromosome"/>
</dbReference>
<dbReference type="STRING" id="1891926.Fuma_03767"/>
<dbReference type="InterPro" id="IPR025297">
    <property type="entry name" value="DUF4159"/>
</dbReference>
<sequence precursor="true">MVTQLTTSRLRLLLSGLLCLAISSKASAFQPGVAKPVSDVELRERIVRAMRDGCAYLKARQKPNGSWTAGPGARWGDTPVGNTSVAILALINNDFPVDSEPIRRGLSYLRSLPPDQPGDRYAVYEASLMIMALCAVDDMRMDRDRITRLVRAMEATQSTDQHSSGMWGYKLVGRGIDRPGSNSEDNSNSQYAILALRDAAYVGIEIDQDIWKRAHEHWLNAQLPNGAWAYRNDQKEARGSMTAAGLSTLAITSRMLQEDNDVDPDGKPDCCVPHPPAEAFEKGRRWLGQNNVFSVNANPGNPNWHYYYLYGLERAGRLGNVRFFGKYDWYRAGARYLVTAQKGDGSWNDRSTPDPTLSTAFALLFLSKGLSRVVVNKLDYISEGDKEEVEGDWNRHPLDVPNLIEKVDGLEGWPPRLTSQVLALKRLNEDNAVSDMNQAPVLYISGKDALQLTDQHVKWIREYIDEGGFVFAVANCQGGSFDTGFRQLVERMFPDGDASLQRLQSDHPVYRSEYAFPNAEAVELYGVDFGCRTAIIYSPEDLGCLWQKWMKYDPPGRNPGLPPRIERATRIGINVLAYATGREPPVKLNEDRKSGKGRKSQIERGLTEIAQLRHSGGWDTAPKALGNLLEALSETVGMGVSPQRRTIPITLDELRRFPLVYMHGRYGFRLSQQERDALRDYLSRGPVLIADACCGAPRFDRSFRDLMSQIFPEHPLQPIPVDHELYSDAIGHQIDQVKLRKLVPAGVGESLESRTETTPPILEGIEIDGRYVVIYSRYDISCALENQASLACDGYVEKDAMRLAVNIVLYAMLQDVSWKAVLEGSPSPTP</sequence>
<accession>A0A1P8WJA6</accession>
<evidence type="ECO:0000313" key="3">
    <source>
        <dbReference type="EMBL" id="APZ94144.1"/>
    </source>
</evidence>
<dbReference type="OrthoDB" id="220961at2"/>
<keyword evidence="4" id="KW-1185">Reference proteome</keyword>
<evidence type="ECO:0000256" key="1">
    <source>
        <dbReference type="SAM" id="SignalP"/>
    </source>
</evidence>
<name>A0A1P8WJA6_9PLAN</name>
<dbReference type="Pfam" id="PF13709">
    <property type="entry name" value="DUF4159"/>
    <property type="match status" value="2"/>
</dbReference>
<dbReference type="RefSeq" id="WP_083732152.1">
    <property type="nucleotide sequence ID" value="NZ_CP017641.1"/>
</dbReference>
<dbReference type="InterPro" id="IPR008930">
    <property type="entry name" value="Terpenoid_cyclase/PrenylTrfase"/>
</dbReference>
<dbReference type="CDD" id="cd00688">
    <property type="entry name" value="ISOPREN_C2_like"/>
    <property type="match status" value="1"/>
</dbReference>
<reference evidence="3 4" key="1">
    <citation type="journal article" date="2016" name="Front. Microbiol.">
        <title>Fuerstia marisgermanicae gen. nov., sp. nov., an Unusual Member of the Phylum Planctomycetes from the German Wadden Sea.</title>
        <authorList>
            <person name="Kohn T."/>
            <person name="Heuer A."/>
            <person name="Jogler M."/>
            <person name="Vollmers J."/>
            <person name="Boedeker C."/>
            <person name="Bunk B."/>
            <person name="Rast P."/>
            <person name="Borchert D."/>
            <person name="Glockner I."/>
            <person name="Freese H.M."/>
            <person name="Klenk H.P."/>
            <person name="Overmann J."/>
            <person name="Kaster A.K."/>
            <person name="Rohde M."/>
            <person name="Wiegand S."/>
            <person name="Jogler C."/>
        </authorList>
    </citation>
    <scope>NUCLEOTIDE SEQUENCE [LARGE SCALE GENOMIC DNA]</scope>
    <source>
        <strain evidence="3 4">NH11</strain>
    </source>
</reference>
<organism evidence="3 4">
    <name type="scientific">Fuerstiella marisgermanici</name>
    <dbReference type="NCBI Taxonomy" id="1891926"/>
    <lineage>
        <taxon>Bacteria</taxon>
        <taxon>Pseudomonadati</taxon>
        <taxon>Planctomycetota</taxon>
        <taxon>Planctomycetia</taxon>
        <taxon>Planctomycetales</taxon>
        <taxon>Planctomycetaceae</taxon>
        <taxon>Fuerstiella</taxon>
    </lineage>
</organism>
<dbReference type="Gene3D" id="3.40.50.12140">
    <property type="entry name" value="Domain of unknown function DUF4159"/>
    <property type="match status" value="2"/>
</dbReference>
<feature type="chain" id="PRO_5012794926" evidence="1">
    <location>
        <begin position="29"/>
        <end position="830"/>
    </location>
</feature>
<dbReference type="AlphaFoldDB" id="A0A1P8WJA6"/>
<dbReference type="SUPFAM" id="SSF48239">
    <property type="entry name" value="Terpenoid cyclases/Protein prenyltransferases"/>
    <property type="match status" value="2"/>
</dbReference>
<gene>
    <name evidence="3" type="ORF">Fuma_03767</name>
</gene>
<dbReference type="Gene3D" id="1.50.10.20">
    <property type="match status" value="2"/>
</dbReference>
<evidence type="ECO:0000313" key="4">
    <source>
        <dbReference type="Proteomes" id="UP000187735"/>
    </source>
</evidence>
<dbReference type="KEGG" id="fmr:Fuma_03767"/>
<evidence type="ECO:0000259" key="2">
    <source>
        <dbReference type="Pfam" id="PF13709"/>
    </source>
</evidence>
<dbReference type="EMBL" id="CP017641">
    <property type="protein sequence ID" value="APZ94144.1"/>
    <property type="molecule type" value="Genomic_DNA"/>
</dbReference>